<accession>A0A1L9UH39</accession>
<evidence type="ECO:0000256" key="1">
    <source>
        <dbReference type="SAM" id="MobiDB-lite"/>
    </source>
</evidence>
<dbReference type="OMA" id="LYPFCVK"/>
<dbReference type="GO" id="GO:0005634">
    <property type="term" value="C:nucleus"/>
    <property type="evidence" value="ECO:0007669"/>
    <property type="project" value="TreeGrafter"/>
</dbReference>
<sequence>MSLRPCISSHTILPLQPRNHLQLQLSLSLSRLYYHHHHHRTMPNQRPTPNSQPNTKKEKRPPLTHFLCLPLINAISLPQLESSLATFKASIPTLPSPQDQHQQHRQQHHHQLQPQPLIPPSAHRPVGTLHLTLGVMSLPTPDRLSQAIRFLQSLDLEAMLREIPPQSDAEVSPAPASGPPASPFLISLESLHAIPRAKAATVLHAAPVDPTNRLYPFCVRLRDKFLEEGFLVGDKPAPAPVPVPVEGSGEGSGGVDIGSEEQQKQLDMAEDNAGGSGIVPAPESPVAPAKSTPKVRPLLLHATIVNTIYAKGKGGGHGGRGGRGGRGGDGKGDKRKRQYTFDAREILARYRDYTPTTGEGMESTGTVPSIGAIDNEGSGSGSGSEGESSLSTRKGSPFVWARDFPIESVCICEMGAKKLVPDLNGKDEGMNARLGEKYRVVAEKSLLFGS</sequence>
<dbReference type="STRING" id="767769.A0A1L9UH39"/>
<feature type="region of interest" description="Disordered" evidence="1">
    <location>
        <begin position="91"/>
        <end position="124"/>
    </location>
</feature>
<dbReference type="GO" id="GO:0006355">
    <property type="term" value="P:regulation of DNA-templated transcription"/>
    <property type="evidence" value="ECO:0007669"/>
    <property type="project" value="TreeGrafter"/>
</dbReference>
<dbReference type="InterPro" id="IPR019510">
    <property type="entry name" value="AKAP7-like_phosphoesterase"/>
</dbReference>
<dbReference type="VEuPathDB" id="FungiDB:ASPBRDRAFT_597489"/>
<dbReference type="GeneID" id="93580595"/>
<gene>
    <name evidence="3" type="ORF">ASPBRDRAFT_597489</name>
</gene>
<feature type="region of interest" description="Disordered" evidence="1">
    <location>
        <begin position="311"/>
        <end position="338"/>
    </location>
</feature>
<dbReference type="Proteomes" id="UP000184499">
    <property type="component" value="Unassembled WGS sequence"/>
</dbReference>
<proteinExistence type="predicted"/>
<reference evidence="4" key="1">
    <citation type="journal article" date="2017" name="Genome Biol.">
        <title>Comparative genomics reveals high biological diversity and specific adaptations in the industrially and medically important fungal genus Aspergillus.</title>
        <authorList>
            <person name="de Vries R.P."/>
            <person name="Riley R."/>
            <person name="Wiebenga A."/>
            <person name="Aguilar-Osorio G."/>
            <person name="Amillis S."/>
            <person name="Uchima C.A."/>
            <person name="Anderluh G."/>
            <person name="Asadollahi M."/>
            <person name="Askin M."/>
            <person name="Barry K."/>
            <person name="Battaglia E."/>
            <person name="Bayram O."/>
            <person name="Benocci T."/>
            <person name="Braus-Stromeyer S.A."/>
            <person name="Caldana C."/>
            <person name="Canovas D."/>
            <person name="Cerqueira G.C."/>
            <person name="Chen F."/>
            <person name="Chen W."/>
            <person name="Choi C."/>
            <person name="Clum A."/>
            <person name="Dos Santos R.A."/>
            <person name="Damasio A.R."/>
            <person name="Diallinas G."/>
            <person name="Emri T."/>
            <person name="Fekete E."/>
            <person name="Flipphi M."/>
            <person name="Freyberg S."/>
            <person name="Gallo A."/>
            <person name="Gournas C."/>
            <person name="Habgood R."/>
            <person name="Hainaut M."/>
            <person name="Harispe M.L."/>
            <person name="Henrissat B."/>
            <person name="Hilden K.S."/>
            <person name="Hope R."/>
            <person name="Hossain A."/>
            <person name="Karabika E."/>
            <person name="Karaffa L."/>
            <person name="Karanyi Z."/>
            <person name="Krasevec N."/>
            <person name="Kuo A."/>
            <person name="Kusch H."/>
            <person name="LaButti K."/>
            <person name="Lagendijk E.L."/>
            <person name="Lapidus A."/>
            <person name="Levasseur A."/>
            <person name="Lindquist E."/>
            <person name="Lipzen A."/>
            <person name="Logrieco A.F."/>
            <person name="MacCabe A."/>
            <person name="Maekelae M.R."/>
            <person name="Malavazi I."/>
            <person name="Melin P."/>
            <person name="Meyer V."/>
            <person name="Mielnichuk N."/>
            <person name="Miskei M."/>
            <person name="Molnar A.P."/>
            <person name="Mule G."/>
            <person name="Ngan C.Y."/>
            <person name="Orejas M."/>
            <person name="Orosz E."/>
            <person name="Ouedraogo J.P."/>
            <person name="Overkamp K.M."/>
            <person name="Park H.-S."/>
            <person name="Perrone G."/>
            <person name="Piumi F."/>
            <person name="Punt P.J."/>
            <person name="Ram A.F."/>
            <person name="Ramon A."/>
            <person name="Rauscher S."/>
            <person name="Record E."/>
            <person name="Riano-Pachon D.M."/>
            <person name="Robert V."/>
            <person name="Roehrig J."/>
            <person name="Ruller R."/>
            <person name="Salamov A."/>
            <person name="Salih N.S."/>
            <person name="Samson R.A."/>
            <person name="Sandor E."/>
            <person name="Sanguinetti M."/>
            <person name="Schuetze T."/>
            <person name="Sepcic K."/>
            <person name="Shelest E."/>
            <person name="Sherlock G."/>
            <person name="Sophianopoulou V."/>
            <person name="Squina F.M."/>
            <person name="Sun H."/>
            <person name="Susca A."/>
            <person name="Todd R.B."/>
            <person name="Tsang A."/>
            <person name="Unkles S.E."/>
            <person name="van de Wiele N."/>
            <person name="van Rossen-Uffink D."/>
            <person name="Oliveira J.V."/>
            <person name="Vesth T.C."/>
            <person name="Visser J."/>
            <person name="Yu J.-H."/>
            <person name="Zhou M."/>
            <person name="Andersen M.R."/>
            <person name="Archer D.B."/>
            <person name="Baker S.E."/>
            <person name="Benoit I."/>
            <person name="Brakhage A.A."/>
            <person name="Braus G.H."/>
            <person name="Fischer R."/>
            <person name="Frisvad J.C."/>
            <person name="Goldman G.H."/>
            <person name="Houbraken J."/>
            <person name="Oakley B."/>
            <person name="Pocsi I."/>
            <person name="Scazzocchio C."/>
            <person name="Seiboth B."/>
            <person name="vanKuyk P.A."/>
            <person name="Wortman J."/>
            <person name="Dyer P.S."/>
            <person name="Grigoriev I.V."/>
        </authorList>
    </citation>
    <scope>NUCLEOTIDE SEQUENCE [LARGE SCALE GENOMIC DNA]</scope>
    <source>
        <strain evidence="4">CBS 101740 / IMI 381727 / IBT 21946</strain>
    </source>
</reference>
<dbReference type="InterPro" id="IPR009210">
    <property type="entry name" value="ASCC1"/>
</dbReference>
<dbReference type="AlphaFoldDB" id="A0A1L9UH39"/>
<dbReference type="OrthoDB" id="277832at2759"/>
<evidence type="ECO:0000313" key="3">
    <source>
        <dbReference type="EMBL" id="OJJ70932.1"/>
    </source>
</evidence>
<dbReference type="PANTHER" id="PTHR13360">
    <property type="entry name" value="ACTIVATING SIGNAL COINTEGRATOR 1 COMPLEX SUBUNIT 1"/>
    <property type="match status" value="1"/>
</dbReference>
<feature type="compositionally biased region" description="Polar residues" evidence="1">
    <location>
        <begin position="42"/>
        <end position="54"/>
    </location>
</feature>
<dbReference type="PANTHER" id="PTHR13360:SF1">
    <property type="entry name" value="ACTIVATING SIGNAL COINTEGRATOR 1 COMPLEX SUBUNIT 1"/>
    <property type="match status" value="1"/>
</dbReference>
<feature type="region of interest" description="Disordered" evidence="1">
    <location>
        <begin position="353"/>
        <end position="394"/>
    </location>
</feature>
<organism evidence="3 4">
    <name type="scientific">Aspergillus brasiliensis (strain CBS 101740 / IMI 381727 / IBT 21946)</name>
    <dbReference type="NCBI Taxonomy" id="767769"/>
    <lineage>
        <taxon>Eukaryota</taxon>
        <taxon>Fungi</taxon>
        <taxon>Dikarya</taxon>
        <taxon>Ascomycota</taxon>
        <taxon>Pezizomycotina</taxon>
        <taxon>Eurotiomycetes</taxon>
        <taxon>Eurotiomycetidae</taxon>
        <taxon>Eurotiales</taxon>
        <taxon>Aspergillaceae</taxon>
        <taxon>Aspergillus</taxon>
        <taxon>Aspergillus subgen. Circumdati</taxon>
    </lineage>
</organism>
<dbReference type="Pfam" id="PF10469">
    <property type="entry name" value="AKAP7_NLS"/>
    <property type="match status" value="1"/>
</dbReference>
<feature type="region of interest" description="Disordered" evidence="1">
    <location>
        <begin position="237"/>
        <end position="265"/>
    </location>
</feature>
<evidence type="ECO:0000313" key="4">
    <source>
        <dbReference type="Proteomes" id="UP000184499"/>
    </source>
</evidence>
<feature type="compositionally biased region" description="Gly residues" evidence="1">
    <location>
        <begin position="312"/>
        <end position="325"/>
    </location>
</feature>
<evidence type="ECO:0000259" key="2">
    <source>
        <dbReference type="Pfam" id="PF10469"/>
    </source>
</evidence>
<keyword evidence="4" id="KW-1185">Reference proteome</keyword>
<dbReference type="RefSeq" id="XP_067478180.1">
    <property type="nucleotide sequence ID" value="XM_067628107.1"/>
</dbReference>
<feature type="region of interest" description="Disordered" evidence="1">
    <location>
        <begin position="38"/>
        <end position="60"/>
    </location>
</feature>
<protein>
    <recommendedName>
        <fullName evidence="2">A-kinase anchor protein 7-like phosphoesterase domain-containing protein</fullName>
    </recommendedName>
</protein>
<dbReference type="GO" id="GO:0006307">
    <property type="term" value="P:DNA alkylation repair"/>
    <property type="evidence" value="ECO:0007669"/>
    <property type="project" value="InterPro"/>
</dbReference>
<dbReference type="Gene3D" id="3.90.1140.10">
    <property type="entry name" value="Cyclic phosphodiesterase"/>
    <property type="match status" value="1"/>
</dbReference>
<name>A0A1L9UH39_ASPBC</name>
<feature type="domain" description="A-kinase anchor protein 7-like phosphoesterase" evidence="2">
    <location>
        <begin position="64"/>
        <end position="353"/>
    </location>
</feature>
<dbReference type="EMBL" id="KV878685">
    <property type="protein sequence ID" value="OJJ70932.1"/>
    <property type="molecule type" value="Genomic_DNA"/>
</dbReference>